<dbReference type="InterPro" id="IPR051825">
    <property type="entry name" value="SRCIN1"/>
</dbReference>
<dbReference type="GO" id="GO:0005737">
    <property type="term" value="C:cytoplasm"/>
    <property type="evidence" value="ECO:0007669"/>
    <property type="project" value="TreeGrafter"/>
</dbReference>
<feature type="region of interest" description="Disordered" evidence="2">
    <location>
        <begin position="299"/>
        <end position="388"/>
    </location>
</feature>
<dbReference type="PANTHER" id="PTHR22741">
    <property type="entry name" value="P140CAP/SNIP-RELATED"/>
    <property type="match status" value="1"/>
</dbReference>
<feature type="region of interest" description="Disordered" evidence="2">
    <location>
        <begin position="454"/>
        <end position="500"/>
    </location>
</feature>
<gene>
    <name evidence="3" type="ORF">PACLA_8A003430</name>
</gene>
<proteinExistence type="predicted"/>
<dbReference type="Gene3D" id="1.20.58.1540">
    <property type="entry name" value="Actin interacting protein 3, C-terminal domain"/>
    <property type="match status" value="1"/>
</dbReference>
<keyword evidence="1" id="KW-0175">Coiled coil</keyword>
<sequence>MAEWKNRLMSRFGGKKTKDDAEEKKTGKKVCFQKKATVYSDSIIVDAIPQQTQSSDENDNYIKENGLVETKEKHLTRQQVEYMLKNRFKDDLGEWKSRKDQRPVDVCSEPSRSPKLSTRKRYGYAPKSPDITHPTLPRKIDHKSGTVWLQCGEEIKQVRLPNEAVKLDHIRQIFKDNFQSELKNYSHGAERGILLIRDPFTRAFKELNDVRHVLPGSHLKLLAPKKKPCRSPEHEQLSRSFTFDERRRSRSFNSETFDALSTTSVPTGISRARAGSYSFHGTTKTGYIVTPKRHIVTSTPKFSHNTMHPGKAFPNDLSRTSHINKPDSSRERSTVPSSPGYGKPQTFNQMSPRYMEAASPSQKVKLTGIGSRLNSSEVRRPPRSPVEEQLASLTDLLEEAMRTDSVSDVTSYDNSIDSLYVPPRPAYLYYEKNKMRTASDSGTESLISENCGHSSIELIKKKPPPPRRNSSKETVKTLSFQKQHEENKQESSNVESPRRSIVRPKVWVDTSHRARDNSIKVTAAYLKKDVKQMKIQLEELRNQHECNSHIFYSMISQTGKRITRAIEAVMPDAQTNTNIHRQKMRDEESAYQRRSDNAEKTMRRLENEIEMLRDAAVNYKSRAKQSELNDIHRSIENLNRSVTSLKSDFETLSNDARGIMAEEKHSLFEEERFFKEEPVRLDQFVDRCRHAVGNLHSLQKLASAQPDVNELSRIRNTSSSVTTLKIPMKETDTIKRKESYRRGTVVTQISHKTKVEYGGTTTSANYNQNTVSQGNVAKTKVRFNDSPNSITYHQ</sequence>
<evidence type="ECO:0000313" key="4">
    <source>
        <dbReference type="Proteomes" id="UP001152795"/>
    </source>
</evidence>
<feature type="compositionally biased region" description="Basic and acidic residues" evidence="2">
    <location>
        <begin position="16"/>
        <end position="25"/>
    </location>
</feature>
<name>A0A6S7FNP0_PARCT</name>
<dbReference type="OrthoDB" id="6022652at2759"/>
<protein>
    <submittedName>
        <fullName evidence="3">Uncharacterized protein</fullName>
    </submittedName>
</protein>
<evidence type="ECO:0000313" key="3">
    <source>
        <dbReference type="EMBL" id="CAB3981494.1"/>
    </source>
</evidence>
<accession>A0A6S7FNP0</accession>
<feature type="region of interest" description="Disordered" evidence="2">
    <location>
        <begin position="99"/>
        <end position="137"/>
    </location>
</feature>
<keyword evidence="4" id="KW-1185">Reference proteome</keyword>
<dbReference type="PANTHER" id="PTHR22741:SF10">
    <property type="entry name" value="COILED-COIL DOMAIN-CONTAINING PROTEIN CG32809"/>
    <property type="match status" value="1"/>
</dbReference>
<dbReference type="EMBL" id="CACRXK020000395">
    <property type="protein sequence ID" value="CAB3981494.1"/>
    <property type="molecule type" value="Genomic_DNA"/>
</dbReference>
<feature type="compositionally biased region" description="Basic and acidic residues" evidence="2">
    <location>
        <begin position="324"/>
        <end position="333"/>
    </location>
</feature>
<evidence type="ECO:0000256" key="2">
    <source>
        <dbReference type="SAM" id="MobiDB-lite"/>
    </source>
</evidence>
<dbReference type="Proteomes" id="UP001152795">
    <property type="component" value="Unassembled WGS sequence"/>
</dbReference>
<feature type="coiled-coil region" evidence="1">
    <location>
        <begin position="581"/>
        <end position="655"/>
    </location>
</feature>
<evidence type="ECO:0000256" key="1">
    <source>
        <dbReference type="SAM" id="Coils"/>
    </source>
</evidence>
<reference evidence="3" key="1">
    <citation type="submission" date="2020-04" db="EMBL/GenBank/DDBJ databases">
        <authorList>
            <person name="Alioto T."/>
            <person name="Alioto T."/>
            <person name="Gomez Garrido J."/>
        </authorList>
    </citation>
    <scope>NUCLEOTIDE SEQUENCE</scope>
    <source>
        <strain evidence="3">A484AB</strain>
    </source>
</reference>
<feature type="region of interest" description="Disordered" evidence="2">
    <location>
        <begin position="1"/>
        <end position="27"/>
    </location>
</feature>
<comment type="caution">
    <text evidence="3">The sequence shown here is derived from an EMBL/GenBank/DDBJ whole genome shotgun (WGS) entry which is preliminary data.</text>
</comment>
<dbReference type="AlphaFoldDB" id="A0A6S7FNP0"/>
<organism evidence="3 4">
    <name type="scientific">Paramuricea clavata</name>
    <name type="common">Red gorgonian</name>
    <name type="synonym">Violescent sea-whip</name>
    <dbReference type="NCBI Taxonomy" id="317549"/>
    <lineage>
        <taxon>Eukaryota</taxon>
        <taxon>Metazoa</taxon>
        <taxon>Cnidaria</taxon>
        <taxon>Anthozoa</taxon>
        <taxon>Octocorallia</taxon>
        <taxon>Malacalcyonacea</taxon>
        <taxon>Plexauridae</taxon>
        <taxon>Paramuricea</taxon>
    </lineage>
</organism>